<dbReference type="EMBL" id="BBJS01000037">
    <property type="protein sequence ID" value="GAN14395.1"/>
    <property type="molecule type" value="Genomic_DNA"/>
</dbReference>
<protein>
    <submittedName>
        <fullName evidence="2">DNA, contig: SP637</fullName>
    </submittedName>
</protein>
<evidence type="ECO:0000313" key="3">
    <source>
        <dbReference type="Proteomes" id="UP000032025"/>
    </source>
</evidence>
<name>A0A0C9M3I5_SPHPI</name>
<dbReference type="Proteomes" id="UP000032025">
    <property type="component" value="Unassembled WGS sequence"/>
</dbReference>
<gene>
    <name evidence="2" type="ORF">SP6_37_00020</name>
</gene>
<keyword evidence="1" id="KW-0472">Membrane</keyword>
<keyword evidence="1" id="KW-0812">Transmembrane</keyword>
<accession>A0A0C9M3I5</accession>
<dbReference type="InterPro" id="IPR021133">
    <property type="entry name" value="HEAT_type_2"/>
</dbReference>
<evidence type="ECO:0000313" key="2">
    <source>
        <dbReference type="EMBL" id="GAN14395.1"/>
    </source>
</evidence>
<keyword evidence="1" id="KW-1133">Transmembrane helix</keyword>
<dbReference type="AlphaFoldDB" id="A0A0C9M3I5"/>
<feature type="transmembrane region" description="Helical" evidence="1">
    <location>
        <begin position="51"/>
        <end position="72"/>
    </location>
</feature>
<comment type="caution">
    <text evidence="2">The sequence shown here is derived from an EMBL/GenBank/DDBJ whole genome shotgun (WGS) entry which is preliminary data.</text>
</comment>
<feature type="transmembrane region" description="Helical" evidence="1">
    <location>
        <begin position="7"/>
        <end position="31"/>
    </location>
</feature>
<proteinExistence type="predicted"/>
<dbReference type="GeneID" id="78527878"/>
<organism evidence="2 3">
    <name type="scientific">Sphingomonas paucimobilis NBRC 13935</name>
    <dbReference type="NCBI Taxonomy" id="1219050"/>
    <lineage>
        <taxon>Bacteria</taxon>
        <taxon>Pseudomonadati</taxon>
        <taxon>Pseudomonadota</taxon>
        <taxon>Alphaproteobacteria</taxon>
        <taxon>Sphingomonadales</taxon>
        <taxon>Sphingomonadaceae</taxon>
        <taxon>Sphingomonas</taxon>
    </lineage>
</organism>
<evidence type="ECO:0000256" key="1">
    <source>
        <dbReference type="SAM" id="Phobius"/>
    </source>
</evidence>
<dbReference type="RefSeq" id="WP_007404802.1">
    <property type="nucleotide sequence ID" value="NZ_BBJS01000037.1"/>
</dbReference>
<sequence length="286" mass="30780">MTARYLALTILDLAWIGMAMLSGLGVGWALLGHALLTGLTYHAWLRSDPHGGFAAAILGVAGPIGLMLGQILGRWNERGWGRPSGIARDEGFAGRAMAHPRRGAAREMARLLDGRVYYPAPDRLDSLVAILRHAPVAERRRALETVVRSFEPGLSPLVAQVLNDPDQTIRALAAAASARIVHNLGEHRAGLEARIARGDAEAVQSLGRLLADHGQSNILLSDMQRAALRDEAALLLARGGRAGEAERLAIEVAWAARDYDAIDRIRAAAGDADDRDAAWWRAEAVR</sequence>
<dbReference type="SUPFAM" id="SSF48371">
    <property type="entry name" value="ARM repeat"/>
    <property type="match status" value="1"/>
</dbReference>
<keyword evidence="3" id="KW-1185">Reference proteome</keyword>
<dbReference type="PROSITE" id="PS50077">
    <property type="entry name" value="HEAT_REPEAT"/>
    <property type="match status" value="1"/>
</dbReference>
<reference evidence="2 3" key="1">
    <citation type="submission" date="2014-08" db="EMBL/GenBank/DDBJ databases">
        <title>Whole genome shotgun sequence of Sphingomonas paucimobilis NBRC 13935.</title>
        <authorList>
            <person name="Hosoyama A."/>
            <person name="Hashimoto M."/>
            <person name="Hosoyama Y."/>
            <person name="Noguchi M."/>
            <person name="Uohara A."/>
            <person name="Ohji S."/>
            <person name="Katano-Makiyama Y."/>
            <person name="Ichikawa N."/>
            <person name="Kimura A."/>
            <person name="Yamazoe A."/>
            <person name="Fujita N."/>
        </authorList>
    </citation>
    <scope>NUCLEOTIDE SEQUENCE [LARGE SCALE GENOMIC DNA]</scope>
    <source>
        <strain evidence="2 3">NBRC 13935</strain>
    </source>
</reference>
<dbReference type="InterPro" id="IPR016024">
    <property type="entry name" value="ARM-type_fold"/>
</dbReference>